<dbReference type="PANTHER" id="PTHR24421">
    <property type="entry name" value="NITRATE/NITRITE SENSOR PROTEIN NARX-RELATED"/>
    <property type="match status" value="1"/>
</dbReference>
<keyword evidence="9" id="KW-1133">Transmembrane helix</keyword>
<accession>A0A372MKD5</accession>
<sequence>MDRRITIESKHLFRFVLVVLLFLVFSLRYGEMDPPLLLVFLLVVFSLMLRWRFSIGTAWMLIDAFLLALCSLSLPAAMILLSLYLFYFASHRNLLFCIPFAVYLAVALQGLELLIPLFSLLLGALVGVWELERMQLRKEADDYRLRSHHLEAETEHLLLDYADAQHLSRLQEREQIAQTLHDSLGHELTAAHLCVKALDMLLEKEDIGKAKVSREQIEQRLSSALTQLKLAVRQLEPDQKQVERSIARLFEEFVYPVQYTIRGDVALVPPALQQVLHSAIKEALTNVAKHAKPTKVNASLDCNNTLLQLVMENDGVMEQKTIGTGNGLRYLRRRVERLGGSMSIQKGLQFKLLITIPVRGEMGL</sequence>
<keyword evidence="4" id="KW-0808">Transferase</keyword>
<evidence type="ECO:0000256" key="3">
    <source>
        <dbReference type="ARBA" id="ARBA00022553"/>
    </source>
</evidence>
<evidence type="ECO:0000313" key="12">
    <source>
        <dbReference type="Proteomes" id="UP000264002"/>
    </source>
</evidence>
<gene>
    <name evidence="11" type="ORF">DYP60_04020</name>
</gene>
<evidence type="ECO:0000259" key="10">
    <source>
        <dbReference type="Pfam" id="PF07730"/>
    </source>
</evidence>
<dbReference type="GO" id="GO:0000155">
    <property type="term" value="F:phosphorelay sensor kinase activity"/>
    <property type="evidence" value="ECO:0007669"/>
    <property type="project" value="InterPro"/>
</dbReference>
<reference evidence="12" key="1">
    <citation type="submission" date="2018-08" db="EMBL/GenBank/DDBJ databases">
        <authorList>
            <person name="Grouzdev D.S."/>
            <person name="Krutkina M.S."/>
        </authorList>
    </citation>
    <scope>NUCLEOTIDE SEQUENCE [LARGE SCALE GENOMIC DNA]</scope>
    <source>
        <strain evidence="12">4-11</strain>
    </source>
</reference>
<keyword evidence="12" id="KW-1185">Reference proteome</keyword>
<feature type="transmembrane region" description="Helical" evidence="9">
    <location>
        <begin position="12"/>
        <end position="30"/>
    </location>
</feature>
<evidence type="ECO:0000256" key="1">
    <source>
        <dbReference type="ARBA" id="ARBA00000085"/>
    </source>
</evidence>
<dbReference type="RefSeq" id="WP_117329598.1">
    <property type="nucleotide sequence ID" value="NZ_QUWK01000003.1"/>
</dbReference>
<proteinExistence type="predicted"/>
<dbReference type="EC" id="2.7.13.3" evidence="2"/>
<dbReference type="InterPro" id="IPR011712">
    <property type="entry name" value="Sig_transdc_His_kin_sub3_dim/P"/>
</dbReference>
<dbReference type="CDD" id="cd16917">
    <property type="entry name" value="HATPase_UhpB-NarQ-NarX-like"/>
    <property type="match status" value="1"/>
</dbReference>
<dbReference type="GO" id="GO:0016020">
    <property type="term" value="C:membrane"/>
    <property type="evidence" value="ECO:0007669"/>
    <property type="project" value="InterPro"/>
</dbReference>
<reference evidence="11 12" key="2">
    <citation type="submission" date="2018-09" db="EMBL/GenBank/DDBJ databases">
        <title>Genome of Sphaerochaeta halotolerans strain 4-11.</title>
        <authorList>
            <person name="Nazina T.N."/>
            <person name="Sokolova D.S."/>
        </authorList>
    </citation>
    <scope>NUCLEOTIDE SEQUENCE [LARGE SCALE GENOMIC DNA]</scope>
    <source>
        <strain evidence="11 12">4-11</strain>
    </source>
</reference>
<feature type="transmembrane region" description="Helical" evidence="9">
    <location>
        <begin position="65"/>
        <end position="88"/>
    </location>
</feature>
<dbReference type="GO" id="GO:0046983">
    <property type="term" value="F:protein dimerization activity"/>
    <property type="evidence" value="ECO:0007669"/>
    <property type="project" value="InterPro"/>
</dbReference>
<keyword evidence="5" id="KW-0547">Nucleotide-binding</keyword>
<keyword evidence="9" id="KW-0812">Transmembrane</keyword>
<keyword evidence="8" id="KW-0902">Two-component regulatory system</keyword>
<keyword evidence="9" id="KW-0472">Membrane</keyword>
<evidence type="ECO:0000256" key="2">
    <source>
        <dbReference type="ARBA" id="ARBA00012438"/>
    </source>
</evidence>
<dbReference type="GO" id="GO:0005524">
    <property type="term" value="F:ATP binding"/>
    <property type="evidence" value="ECO:0007669"/>
    <property type="project" value="UniProtKB-KW"/>
</dbReference>
<evidence type="ECO:0000256" key="5">
    <source>
        <dbReference type="ARBA" id="ARBA00022741"/>
    </source>
</evidence>
<protein>
    <recommendedName>
        <fullName evidence="2">histidine kinase</fullName>
        <ecNumber evidence="2">2.7.13.3</ecNumber>
    </recommendedName>
</protein>
<dbReference type="Pfam" id="PF07730">
    <property type="entry name" value="HisKA_3"/>
    <property type="match status" value="1"/>
</dbReference>
<comment type="catalytic activity">
    <reaction evidence="1">
        <text>ATP + protein L-histidine = ADP + protein N-phospho-L-histidine.</text>
        <dbReference type="EC" id="2.7.13.3"/>
    </reaction>
</comment>
<dbReference type="EMBL" id="QUWK01000003">
    <property type="protein sequence ID" value="RFU95650.1"/>
    <property type="molecule type" value="Genomic_DNA"/>
</dbReference>
<keyword evidence="6" id="KW-0418">Kinase</keyword>
<comment type="caution">
    <text evidence="11">The sequence shown here is derived from an EMBL/GenBank/DDBJ whole genome shotgun (WGS) entry which is preliminary data.</text>
</comment>
<evidence type="ECO:0000256" key="8">
    <source>
        <dbReference type="ARBA" id="ARBA00023012"/>
    </source>
</evidence>
<dbReference type="AlphaFoldDB" id="A0A372MKD5"/>
<evidence type="ECO:0000256" key="7">
    <source>
        <dbReference type="ARBA" id="ARBA00022840"/>
    </source>
</evidence>
<dbReference type="Gene3D" id="3.30.565.10">
    <property type="entry name" value="Histidine kinase-like ATPase, C-terminal domain"/>
    <property type="match status" value="1"/>
</dbReference>
<evidence type="ECO:0000256" key="9">
    <source>
        <dbReference type="SAM" id="Phobius"/>
    </source>
</evidence>
<evidence type="ECO:0000256" key="4">
    <source>
        <dbReference type="ARBA" id="ARBA00022679"/>
    </source>
</evidence>
<evidence type="ECO:0000256" key="6">
    <source>
        <dbReference type="ARBA" id="ARBA00022777"/>
    </source>
</evidence>
<dbReference type="Gene3D" id="1.20.5.1930">
    <property type="match status" value="1"/>
</dbReference>
<dbReference type="SUPFAM" id="SSF55874">
    <property type="entry name" value="ATPase domain of HSP90 chaperone/DNA topoisomerase II/histidine kinase"/>
    <property type="match status" value="1"/>
</dbReference>
<evidence type="ECO:0000313" key="11">
    <source>
        <dbReference type="EMBL" id="RFU95650.1"/>
    </source>
</evidence>
<feature type="transmembrane region" description="Helical" evidence="9">
    <location>
        <begin position="100"/>
        <end position="129"/>
    </location>
</feature>
<organism evidence="11 12">
    <name type="scientific">Sphaerochaeta halotolerans</name>
    <dbReference type="NCBI Taxonomy" id="2293840"/>
    <lineage>
        <taxon>Bacteria</taxon>
        <taxon>Pseudomonadati</taxon>
        <taxon>Spirochaetota</taxon>
        <taxon>Spirochaetia</taxon>
        <taxon>Spirochaetales</taxon>
        <taxon>Sphaerochaetaceae</taxon>
        <taxon>Sphaerochaeta</taxon>
    </lineage>
</organism>
<name>A0A372MKD5_9SPIR</name>
<dbReference type="InterPro" id="IPR036890">
    <property type="entry name" value="HATPase_C_sf"/>
</dbReference>
<feature type="domain" description="Signal transduction histidine kinase subgroup 3 dimerisation and phosphoacceptor" evidence="10">
    <location>
        <begin position="172"/>
        <end position="239"/>
    </location>
</feature>
<keyword evidence="7" id="KW-0067">ATP-binding</keyword>
<dbReference type="Proteomes" id="UP000264002">
    <property type="component" value="Unassembled WGS sequence"/>
</dbReference>
<dbReference type="InterPro" id="IPR050482">
    <property type="entry name" value="Sensor_HK_TwoCompSys"/>
</dbReference>
<feature type="transmembrane region" description="Helical" evidence="9">
    <location>
        <begin position="36"/>
        <end position="53"/>
    </location>
</feature>
<dbReference type="PANTHER" id="PTHR24421:SF10">
    <property type="entry name" value="NITRATE_NITRITE SENSOR PROTEIN NARQ"/>
    <property type="match status" value="1"/>
</dbReference>
<keyword evidence="3" id="KW-0597">Phosphoprotein</keyword>